<keyword evidence="4" id="KW-1185">Reference proteome</keyword>
<feature type="domain" description="Activator of Hsp90 ATPase homologue 1/2-like C-terminal" evidence="2">
    <location>
        <begin position="21"/>
        <end position="138"/>
    </location>
</feature>
<dbReference type="Pfam" id="PF08327">
    <property type="entry name" value="AHSA1"/>
    <property type="match status" value="1"/>
</dbReference>
<evidence type="ECO:0000259" key="2">
    <source>
        <dbReference type="Pfam" id="PF08327"/>
    </source>
</evidence>
<dbReference type="RefSeq" id="WP_267676719.1">
    <property type="nucleotide sequence ID" value="NZ_CP113088.1"/>
</dbReference>
<accession>A0A9E8MV31</accession>
<dbReference type="InterPro" id="IPR013538">
    <property type="entry name" value="ASHA1/2-like_C"/>
</dbReference>
<reference evidence="3" key="1">
    <citation type="submission" date="2022-11" db="EMBL/GenBank/DDBJ databases">
        <title>Lacinutrix neustonica HL-RS19T sp. nov., isolated from the surface microlayer sample of brackish Lake Shihwa.</title>
        <authorList>
            <person name="Choi J.Y."/>
            <person name="Hwang C.Y."/>
        </authorList>
    </citation>
    <scope>NUCLEOTIDE SEQUENCE</scope>
    <source>
        <strain evidence="3">HL-RS19</strain>
    </source>
</reference>
<dbReference type="Proteomes" id="UP001164705">
    <property type="component" value="Chromosome"/>
</dbReference>
<dbReference type="EMBL" id="CP113088">
    <property type="protein sequence ID" value="WAC02122.1"/>
    <property type="molecule type" value="Genomic_DNA"/>
</dbReference>
<evidence type="ECO:0000313" key="4">
    <source>
        <dbReference type="Proteomes" id="UP001164705"/>
    </source>
</evidence>
<dbReference type="KEGG" id="lnu:N7U66_20490"/>
<comment type="similarity">
    <text evidence="1">Belongs to the AHA1 family.</text>
</comment>
<evidence type="ECO:0000256" key="1">
    <source>
        <dbReference type="ARBA" id="ARBA00006817"/>
    </source>
</evidence>
<protein>
    <submittedName>
        <fullName evidence="3">SRPBCC domain-containing protein</fullName>
    </submittedName>
</protein>
<proteinExistence type="inferred from homology"/>
<dbReference type="Gene3D" id="3.30.530.20">
    <property type="match status" value="1"/>
</dbReference>
<dbReference type="AlphaFoldDB" id="A0A9E8MV31"/>
<organism evidence="3 4">
    <name type="scientific">Lacinutrix neustonica</name>
    <dbReference type="NCBI Taxonomy" id="2980107"/>
    <lineage>
        <taxon>Bacteria</taxon>
        <taxon>Pseudomonadati</taxon>
        <taxon>Bacteroidota</taxon>
        <taxon>Flavobacteriia</taxon>
        <taxon>Flavobacteriales</taxon>
        <taxon>Flavobacteriaceae</taxon>
        <taxon>Lacinutrix</taxon>
    </lineage>
</organism>
<dbReference type="SUPFAM" id="SSF55961">
    <property type="entry name" value="Bet v1-like"/>
    <property type="match status" value="1"/>
</dbReference>
<name>A0A9E8MV31_9FLAO</name>
<gene>
    <name evidence="3" type="ORF">N7U66_20490</name>
</gene>
<sequence>MESKNATITVQTSIKADMNTVRELRTNPKHITNWNFATKEWCCPAATNVLKPGGVFCWRMEAKDGSVGFDFTGAYDKVIEKELITYKMSYGRLVKINFLENGNESIVKETFNIEGIYANEQQRAGWQAILENFKTYVESTKQ</sequence>
<evidence type="ECO:0000313" key="3">
    <source>
        <dbReference type="EMBL" id="WAC02122.1"/>
    </source>
</evidence>
<dbReference type="InterPro" id="IPR023393">
    <property type="entry name" value="START-like_dom_sf"/>
</dbReference>